<evidence type="ECO:0000259" key="14">
    <source>
        <dbReference type="PROSITE" id="PS50950"/>
    </source>
</evidence>
<feature type="domain" description="THAP-type" evidence="14">
    <location>
        <begin position="1"/>
        <end position="86"/>
    </location>
</feature>
<keyword evidence="8 12" id="KW-0238">DNA-binding</keyword>
<dbReference type="GO" id="GO:0005654">
    <property type="term" value="C:nucleoplasm"/>
    <property type="evidence" value="ECO:0007669"/>
    <property type="project" value="UniProtKB-SubCell"/>
</dbReference>
<evidence type="ECO:0000256" key="3">
    <source>
        <dbReference type="ARBA" id="ARBA00022723"/>
    </source>
</evidence>
<keyword evidence="4 12" id="KW-0863">Zinc-finger</keyword>
<reference evidence="15" key="3">
    <citation type="submission" date="2025-09" db="UniProtKB">
        <authorList>
            <consortium name="Ensembl"/>
        </authorList>
    </citation>
    <scope>IDENTIFICATION</scope>
    <source>
        <strain evidence="15">Guanapo</strain>
    </source>
</reference>
<protein>
    <recommendedName>
        <fullName evidence="13">THAP domain-containing protein 1</fullName>
    </recommendedName>
</protein>
<evidence type="ECO:0000256" key="7">
    <source>
        <dbReference type="ARBA" id="ARBA00023054"/>
    </source>
</evidence>
<dbReference type="OMA" id="CCVETCL"/>
<keyword evidence="10 13" id="KW-0539">Nucleus</keyword>
<accession>A0A3P9Q9W1</accession>
<evidence type="ECO:0000256" key="9">
    <source>
        <dbReference type="ARBA" id="ARBA00023163"/>
    </source>
</evidence>
<dbReference type="SMART" id="SM00692">
    <property type="entry name" value="DM3"/>
    <property type="match status" value="1"/>
</dbReference>
<dbReference type="InterPro" id="IPR006612">
    <property type="entry name" value="THAP_Znf"/>
</dbReference>
<dbReference type="Gene3D" id="6.20.210.20">
    <property type="entry name" value="THAP domain"/>
    <property type="match status" value="1"/>
</dbReference>
<dbReference type="PANTHER" id="PTHR46600:SF1">
    <property type="entry name" value="THAP DOMAIN-CONTAINING PROTEIN 1"/>
    <property type="match status" value="1"/>
</dbReference>
<reference evidence="15" key="2">
    <citation type="submission" date="2025-08" db="UniProtKB">
        <authorList>
            <consortium name="Ensembl"/>
        </authorList>
    </citation>
    <scope>IDENTIFICATION</scope>
    <source>
        <strain evidence="15">Guanapo</strain>
    </source>
</reference>
<dbReference type="InterPro" id="IPR026516">
    <property type="entry name" value="THAP1/10"/>
</dbReference>
<dbReference type="GO" id="GO:0043565">
    <property type="term" value="F:sequence-specific DNA binding"/>
    <property type="evidence" value="ECO:0007669"/>
    <property type="project" value="UniProtKB-UniRule"/>
</dbReference>
<dbReference type="PANTHER" id="PTHR46600">
    <property type="entry name" value="THAP DOMAIN-CONTAINING"/>
    <property type="match status" value="1"/>
</dbReference>
<dbReference type="Ensembl" id="ENSPRET00000031164.1">
    <property type="protein sequence ID" value="ENSPREP00000030814.1"/>
    <property type="gene ID" value="ENSPREG00000020869.1"/>
</dbReference>
<comment type="subcellular location">
    <subcellularLocation>
        <location evidence="1 13">Nucleus</location>
        <location evidence="1 13">Nucleoplasm</location>
    </subcellularLocation>
</comment>
<dbReference type="GeneTree" id="ENSGT00990000204107"/>
<evidence type="ECO:0000256" key="2">
    <source>
        <dbReference type="ARBA" id="ARBA00006177"/>
    </source>
</evidence>
<evidence type="ECO:0000313" key="15">
    <source>
        <dbReference type="Ensembl" id="ENSPREP00000030814.1"/>
    </source>
</evidence>
<comment type="function">
    <text evidence="13">DNA-binding transcription regulator that regulates endothelial cell proliferation and G1/S cell-cycle progression. Specifically binds the 5'-[AT]NTNN[GT]GGCA[AGT]-3' core DNA sequence and acts by modulating expression of pRB-E2F cell-cycle target genes.</text>
</comment>
<dbReference type="AlphaFoldDB" id="A0A3P9Q9W1"/>
<keyword evidence="6 13" id="KW-0805">Transcription regulation</keyword>
<organism evidence="15 16">
    <name type="scientific">Poecilia reticulata</name>
    <name type="common">Guppy</name>
    <name type="synonym">Acanthophacelus reticulatus</name>
    <dbReference type="NCBI Taxonomy" id="8081"/>
    <lineage>
        <taxon>Eukaryota</taxon>
        <taxon>Metazoa</taxon>
        <taxon>Chordata</taxon>
        <taxon>Craniata</taxon>
        <taxon>Vertebrata</taxon>
        <taxon>Euteleostomi</taxon>
        <taxon>Actinopterygii</taxon>
        <taxon>Neopterygii</taxon>
        <taxon>Teleostei</taxon>
        <taxon>Neoteleostei</taxon>
        <taxon>Acanthomorphata</taxon>
        <taxon>Ovalentaria</taxon>
        <taxon>Atherinomorphae</taxon>
        <taxon>Cyprinodontiformes</taxon>
        <taxon>Poeciliidae</taxon>
        <taxon>Poeciliinae</taxon>
        <taxon>Poecilia</taxon>
    </lineage>
</organism>
<dbReference type="Proteomes" id="UP000242638">
    <property type="component" value="Unassembled WGS sequence"/>
</dbReference>
<evidence type="ECO:0000256" key="1">
    <source>
        <dbReference type="ARBA" id="ARBA00004642"/>
    </source>
</evidence>
<evidence type="ECO:0000256" key="4">
    <source>
        <dbReference type="ARBA" id="ARBA00022771"/>
    </source>
</evidence>
<keyword evidence="7 13" id="KW-0175">Coiled coil</keyword>
<dbReference type="GO" id="GO:0001935">
    <property type="term" value="P:endothelial cell proliferation"/>
    <property type="evidence" value="ECO:0007669"/>
    <property type="project" value="UniProtKB-UniRule"/>
</dbReference>
<evidence type="ECO:0000256" key="5">
    <source>
        <dbReference type="ARBA" id="ARBA00022833"/>
    </source>
</evidence>
<reference evidence="16" key="1">
    <citation type="submission" date="2013-11" db="EMBL/GenBank/DDBJ databases">
        <title>The genomic landscape of the Guanapo guppy.</title>
        <authorList>
            <person name="Kuenstner A."/>
            <person name="Dreyer C."/>
        </authorList>
    </citation>
    <scope>NUCLEOTIDE SEQUENCE</scope>
    <source>
        <strain evidence="16">Guanapo</strain>
    </source>
</reference>
<evidence type="ECO:0000256" key="13">
    <source>
        <dbReference type="RuleBase" id="RU369073"/>
    </source>
</evidence>
<evidence type="ECO:0000256" key="10">
    <source>
        <dbReference type="ARBA" id="ARBA00023242"/>
    </source>
</evidence>
<dbReference type="GO" id="GO:0003700">
    <property type="term" value="F:DNA-binding transcription factor activity"/>
    <property type="evidence" value="ECO:0007669"/>
    <property type="project" value="UniProtKB-UniRule"/>
</dbReference>
<sequence length="119" mass="13738">MPKTCCVDSCLSRRSDFVYHRFPVTDPERLRQWLFTLGMDPNTPVHVVSKIFVCQKHFQPDDYLETDSCVRRRGPMLKITAVPTECVDDLFSVRFKRKVVTPSDQPAAISKHLVELLIS</sequence>
<evidence type="ECO:0000256" key="12">
    <source>
        <dbReference type="PROSITE-ProRule" id="PRU00309"/>
    </source>
</evidence>
<dbReference type="InterPro" id="IPR038441">
    <property type="entry name" value="THAP_Znf_sf"/>
</dbReference>
<dbReference type="GO" id="GO:0008270">
    <property type="term" value="F:zinc ion binding"/>
    <property type="evidence" value="ECO:0007669"/>
    <property type="project" value="UniProtKB-KW"/>
</dbReference>
<keyword evidence="9 13" id="KW-0804">Transcription</keyword>
<dbReference type="SUPFAM" id="SSF57716">
    <property type="entry name" value="Glucocorticoid receptor-like (DNA-binding domain)"/>
    <property type="match status" value="1"/>
</dbReference>
<dbReference type="PROSITE" id="PS50950">
    <property type="entry name" value="ZF_THAP"/>
    <property type="match status" value="1"/>
</dbReference>
<proteinExistence type="inferred from homology"/>
<name>A0A3P9Q9W1_POERE</name>
<evidence type="ECO:0000256" key="11">
    <source>
        <dbReference type="ARBA" id="ARBA00023306"/>
    </source>
</evidence>
<dbReference type="SMART" id="SM00980">
    <property type="entry name" value="THAP"/>
    <property type="match status" value="1"/>
</dbReference>
<comment type="similarity">
    <text evidence="2 13">Belongs to the THAP1 family.</text>
</comment>
<keyword evidence="16" id="KW-1185">Reference proteome</keyword>
<keyword evidence="3" id="KW-0479">Metal-binding</keyword>
<keyword evidence="5" id="KW-0862">Zinc</keyword>
<dbReference type="Pfam" id="PF05485">
    <property type="entry name" value="THAP"/>
    <property type="match status" value="1"/>
</dbReference>
<evidence type="ECO:0000256" key="6">
    <source>
        <dbReference type="ARBA" id="ARBA00023015"/>
    </source>
</evidence>
<keyword evidence="11 13" id="KW-0131">Cell cycle</keyword>
<evidence type="ECO:0000313" key="16">
    <source>
        <dbReference type="Proteomes" id="UP000242638"/>
    </source>
</evidence>
<evidence type="ECO:0000256" key="8">
    <source>
        <dbReference type="ARBA" id="ARBA00023125"/>
    </source>
</evidence>